<dbReference type="GO" id="GO:0006355">
    <property type="term" value="P:regulation of DNA-templated transcription"/>
    <property type="evidence" value="ECO:0007669"/>
    <property type="project" value="InterPro"/>
</dbReference>
<dbReference type="PROSITE" id="PS51005">
    <property type="entry name" value="NAC"/>
    <property type="match status" value="1"/>
</dbReference>
<dbReference type="AlphaFoldDB" id="A0A0E0CL34"/>
<keyword evidence="4" id="KW-0539">Nucleus</keyword>
<dbReference type="InterPro" id="IPR036093">
    <property type="entry name" value="NAC_dom_sf"/>
</dbReference>
<dbReference type="EnsemblPlants" id="OMERI02G18080.1">
    <property type="protein sequence ID" value="OMERI02G18080.1"/>
    <property type="gene ID" value="OMERI02G18080"/>
</dbReference>
<reference evidence="7" key="2">
    <citation type="submission" date="2018-05" db="EMBL/GenBank/DDBJ databases">
        <title>OmerRS3 (Oryza meridionalis Reference Sequence Version 3).</title>
        <authorList>
            <person name="Zhang J."/>
            <person name="Kudrna D."/>
            <person name="Lee S."/>
            <person name="Talag J."/>
            <person name="Welchert J."/>
            <person name="Wing R.A."/>
        </authorList>
    </citation>
    <scope>NUCLEOTIDE SEQUENCE [LARGE SCALE GENOMIC DNA]</scope>
    <source>
        <strain evidence="7">cv. OR44</strain>
    </source>
</reference>
<dbReference type="PANTHER" id="PTHR47871">
    <property type="entry name" value="NAC DOMAIN-CONTAINING PROTEIN 8"/>
    <property type="match status" value="1"/>
</dbReference>
<dbReference type="Proteomes" id="UP000008021">
    <property type="component" value="Chromosome 2"/>
</dbReference>
<sequence length="912" mass="102069">MAKDKEVGPPPPPCVDSDHEDLPLAERRRRLLRPPAESKPPAPERREASAAAAAAAEDSGGAAQQGWPGLPRGVEFNPTDGDLLWHLAAEVGNGQARRHPFINEFIKSVDETIGFGYTHPQDIPGIRQDGCASYFFHKNFKECTNENSKCIRWQKSGNPISITLDGNLQGCKEVFVLYAYETDGDNPRITDWRLHQYHIESTEKDEGELVVSKIFYELEKNQFKWAEKSHAQSAQGASAIDDDSKEELQLDNHSFNMITEYSSVQGSVSSFPSIYFKCIFCNIDHDSEFSSGNENKQKQMQTGTCPNLDKLSYFNVVSNMHIGNQINDRDEIEELDHMSLQERYRILMAEKHSSSAVVSSEQCAIDGLENSCKPGTNGMIPKRIHEGTAFRDGMYSMLQEISSAPAIIGSIDNDNNRRLLTEGLSNNQQSHEAGCESGFLSTSSSAAPPKCQVVCSHDLLVNGKTLIYSRDPSSSSTPTFGDENIQLEGTDDRTLLVDVKLEPALEGDFTEKITSSVQRTDPNHGTEGSNLVGSINSVSSAISKRISEAARSNPENSHVEGLLPSSRIKSEVTGSELPLVVCGLTSISIAGLTAKKTNTLNHDGVLAYCSRKRKRRKTLRDPSEKTLEEDSLRNDEGTAYFSRQRRRRKTATDSIETALEEDAPGLLQILLDKGILVKEIKLYGVEEDDDMVPDCTESDFQDLENVITKLFPQRTSLLKSALRHEKGEKAIYCLTCLISLIEQSRYLQFRDCPVEWGWCRDLQSFIFIFKSHNRIVLERPEYGYATYFFEIVKSLPIQWQIQRMVTAMKLSGCGRTALIENRPLLIGEDLTEGEARVLEEYGWVPNSGLGTMLNYRDRVVHDRWNERSGIDWKTKIGKLLMNGYSEGHLVLSHFPTKVGKIDDTEIKQEDPL</sequence>
<keyword evidence="8" id="KW-1185">Reference proteome</keyword>
<proteinExistence type="predicted"/>
<accession>A0A0E0CL34</accession>
<dbReference type="SUPFAM" id="SSF101941">
    <property type="entry name" value="NAC domain"/>
    <property type="match status" value="1"/>
</dbReference>
<dbReference type="HOGENOM" id="CLU_020448_0_0_1"/>
<evidence type="ECO:0000256" key="4">
    <source>
        <dbReference type="ARBA" id="ARBA00023242"/>
    </source>
</evidence>
<evidence type="ECO:0000256" key="1">
    <source>
        <dbReference type="ARBA" id="ARBA00023015"/>
    </source>
</evidence>
<evidence type="ECO:0000313" key="7">
    <source>
        <dbReference type="EnsemblPlants" id="OMERI02G18080.1"/>
    </source>
</evidence>
<organism evidence="7">
    <name type="scientific">Oryza meridionalis</name>
    <dbReference type="NCBI Taxonomy" id="40149"/>
    <lineage>
        <taxon>Eukaryota</taxon>
        <taxon>Viridiplantae</taxon>
        <taxon>Streptophyta</taxon>
        <taxon>Embryophyta</taxon>
        <taxon>Tracheophyta</taxon>
        <taxon>Spermatophyta</taxon>
        <taxon>Magnoliopsida</taxon>
        <taxon>Liliopsida</taxon>
        <taxon>Poales</taxon>
        <taxon>Poaceae</taxon>
        <taxon>BOP clade</taxon>
        <taxon>Oryzoideae</taxon>
        <taxon>Oryzeae</taxon>
        <taxon>Oryzinae</taxon>
        <taxon>Oryza</taxon>
    </lineage>
</organism>
<evidence type="ECO:0000313" key="8">
    <source>
        <dbReference type="Proteomes" id="UP000008021"/>
    </source>
</evidence>
<dbReference type="Pfam" id="PF02365">
    <property type="entry name" value="NAM"/>
    <property type="match status" value="1"/>
</dbReference>
<feature type="region of interest" description="Disordered" evidence="5">
    <location>
        <begin position="1"/>
        <end position="75"/>
    </location>
</feature>
<dbReference type="Gramene" id="OMERI02G18080.1">
    <property type="protein sequence ID" value="OMERI02G18080.1"/>
    <property type="gene ID" value="OMERI02G18080"/>
</dbReference>
<feature type="compositionally biased region" description="Low complexity" evidence="5">
    <location>
        <begin position="49"/>
        <end position="62"/>
    </location>
</feature>
<keyword evidence="2" id="KW-0238">DNA-binding</keyword>
<dbReference type="PANTHER" id="PTHR47871:SF2">
    <property type="entry name" value="OS03G0221300 PROTEIN"/>
    <property type="match status" value="1"/>
</dbReference>
<dbReference type="eggNOG" id="ENOG502QV4G">
    <property type="taxonomic scope" value="Eukaryota"/>
</dbReference>
<evidence type="ECO:0000259" key="6">
    <source>
        <dbReference type="PROSITE" id="PS51005"/>
    </source>
</evidence>
<keyword evidence="3" id="KW-0804">Transcription</keyword>
<dbReference type="Gene3D" id="2.170.150.80">
    <property type="entry name" value="NAC domain"/>
    <property type="match status" value="1"/>
</dbReference>
<evidence type="ECO:0000256" key="3">
    <source>
        <dbReference type="ARBA" id="ARBA00023163"/>
    </source>
</evidence>
<dbReference type="GO" id="GO:0003677">
    <property type="term" value="F:DNA binding"/>
    <property type="evidence" value="ECO:0007669"/>
    <property type="project" value="UniProtKB-KW"/>
</dbReference>
<evidence type="ECO:0000256" key="5">
    <source>
        <dbReference type="SAM" id="MobiDB-lite"/>
    </source>
</evidence>
<keyword evidence="1" id="KW-0805">Transcription regulation</keyword>
<feature type="domain" description="NAC" evidence="6">
    <location>
        <begin position="70"/>
        <end position="217"/>
    </location>
</feature>
<name>A0A0E0CL34_9ORYZ</name>
<evidence type="ECO:0000256" key="2">
    <source>
        <dbReference type="ARBA" id="ARBA00023125"/>
    </source>
</evidence>
<protein>
    <recommendedName>
        <fullName evidence="6">NAC domain-containing protein</fullName>
    </recommendedName>
</protein>
<reference evidence="7" key="1">
    <citation type="submission" date="2015-04" db="UniProtKB">
        <authorList>
            <consortium name="EnsemblPlants"/>
        </authorList>
    </citation>
    <scope>IDENTIFICATION</scope>
</reference>
<feature type="compositionally biased region" description="Basic and acidic residues" evidence="5">
    <location>
        <begin position="16"/>
        <end position="26"/>
    </location>
</feature>
<dbReference type="InterPro" id="IPR003441">
    <property type="entry name" value="NAC-dom"/>
</dbReference>